<keyword evidence="7 11" id="KW-0812">Transmembrane</keyword>
<feature type="transmembrane region" description="Helical" evidence="11">
    <location>
        <begin position="33"/>
        <end position="50"/>
    </location>
</feature>
<dbReference type="InterPro" id="IPR036286">
    <property type="entry name" value="LexA/Signal_pep-like_sf"/>
</dbReference>
<dbReference type="CDD" id="cd06530">
    <property type="entry name" value="S26_SPase_I"/>
    <property type="match status" value="1"/>
</dbReference>
<protein>
    <recommendedName>
        <fullName evidence="5 11">Signal peptidase I</fullName>
        <ecNumber evidence="4 11">3.4.21.89</ecNumber>
    </recommendedName>
</protein>
<feature type="transmembrane region" description="Helical" evidence="11">
    <location>
        <begin position="93"/>
        <end position="116"/>
    </location>
</feature>
<dbReference type="Proteomes" id="UP000252558">
    <property type="component" value="Unassembled WGS sequence"/>
</dbReference>
<keyword evidence="11" id="KW-0645">Protease</keyword>
<keyword evidence="6" id="KW-1003">Cell membrane</keyword>
<evidence type="ECO:0000256" key="8">
    <source>
        <dbReference type="ARBA" id="ARBA00022801"/>
    </source>
</evidence>
<dbReference type="EMBL" id="QPID01000003">
    <property type="protein sequence ID" value="RCU50886.1"/>
    <property type="molecule type" value="Genomic_DNA"/>
</dbReference>
<evidence type="ECO:0000259" key="12">
    <source>
        <dbReference type="Pfam" id="PF10502"/>
    </source>
</evidence>
<keyword evidence="14" id="KW-1185">Reference proteome</keyword>
<dbReference type="GO" id="GO:0005886">
    <property type="term" value="C:plasma membrane"/>
    <property type="evidence" value="ECO:0007669"/>
    <property type="project" value="UniProtKB-SubCell"/>
</dbReference>
<evidence type="ECO:0000313" key="14">
    <source>
        <dbReference type="Proteomes" id="UP000252558"/>
    </source>
</evidence>
<accession>A0A368NL48</accession>
<dbReference type="SUPFAM" id="SSF51306">
    <property type="entry name" value="LexA/Signal peptidase"/>
    <property type="match status" value="1"/>
</dbReference>
<name>A0A368NL48_9GAMM</name>
<evidence type="ECO:0000256" key="1">
    <source>
        <dbReference type="ARBA" id="ARBA00000677"/>
    </source>
</evidence>
<dbReference type="PROSITE" id="PS00761">
    <property type="entry name" value="SPASE_I_3"/>
    <property type="match status" value="1"/>
</dbReference>
<gene>
    <name evidence="13" type="primary">lepB</name>
    <name evidence="13" type="ORF">DU002_06050</name>
</gene>
<dbReference type="PANTHER" id="PTHR43390:SF1">
    <property type="entry name" value="CHLOROPLAST PROCESSING PEPTIDASE"/>
    <property type="match status" value="1"/>
</dbReference>
<keyword evidence="10 11" id="KW-0472">Membrane</keyword>
<organism evidence="13 14">
    <name type="scientific">Corallincola holothuriorum</name>
    <dbReference type="NCBI Taxonomy" id="2282215"/>
    <lineage>
        <taxon>Bacteria</taxon>
        <taxon>Pseudomonadati</taxon>
        <taxon>Pseudomonadota</taxon>
        <taxon>Gammaproteobacteria</taxon>
        <taxon>Alteromonadales</taxon>
        <taxon>Psychromonadaceae</taxon>
        <taxon>Corallincola</taxon>
    </lineage>
</organism>
<dbReference type="Gene3D" id="2.10.109.10">
    <property type="entry name" value="Umud Fragment, subunit A"/>
    <property type="match status" value="1"/>
</dbReference>
<dbReference type="RefSeq" id="WP_114337481.1">
    <property type="nucleotide sequence ID" value="NZ_QPID01000003.1"/>
</dbReference>
<dbReference type="PRINTS" id="PR00727">
    <property type="entry name" value="LEADERPTASE"/>
</dbReference>
<keyword evidence="9 11" id="KW-1133">Transmembrane helix</keyword>
<evidence type="ECO:0000256" key="6">
    <source>
        <dbReference type="ARBA" id="ARBA00022475"/>
    </source>
</evidence>
<proteinExistence type="inferred from homology"/>
<dbReference type="NCBIfam" id="TIGR02227">
    <property type="entry name" value="sigpep_I_bact"/>
    <property type="match status" value="1"/>
</dbReference>
<dbReference type="Gene3D" id="2.170.230.10">
    <property type="match status" value="1"/>
</dbReference>
<evidence type="ECO:0000256" key="9">
    <source>
        <dbReference type="ARBA" id="ARBA00022989"/>
    </source>
</evidence>
<sequence>MTTEWKPKRWIALLLAIFVQPFGFLYINRANLFWLYLLLLFTGAMADIALQRHVSANAWYQYFSFSLLVMIVGPIHTYFAATANHQPLRRWYSHWWGLILSCFSLVAILGGLRILFIEPFQIPSASMSPTLTPGQHVIVNKIGFNNLRFADRTFHQAAPRNPPKRGDLVVFQYPLAPEIAYVDRVVGLPGDRIIYRDKKVFLQPACNKPLQPCTALNALEPRNSEASQVINGQHGAVVVANEQLGDTQYQIWLTPNRQEPSAHYYRQPNQDIGEWTVPAGHYFVMGDNRDNSVDSRFWGFVPAENLIGNVAFAW</sequence>
<comment type="catalytic activity">
    <reaction evidence="1 11">
        <text>Cleavage of hydrophobic, N-terminal signal or leader sequences from secreted and periplasmic proteins.</text>
        <dbReference type="EC" id="3.4.21.89"/>
    </reaction>
</comment>
<dbReference type="Pfam" id="PF10502">
    <property type="entry name" value="Peptidase_S26"/>
    <property type="match status" value="1"/>
</dbReference>
<comment type="caution">
    <text evidence="13">The sequence shown here is derived from an EMBL/GenBank/DDBJ whole genome shotgun (WGS) entry which is preliminary data.</text>
</comment>
<evidence type="ECO:0000256" key="10">
    <source>
        <dbReference type="ARBA" id="ARBA00023136"/>
    </source>
</evidence>
<dbReference type="AlphaFoldDB" id="A0A368NL48"/>
<dbReference type="GO" id="GO:0009003">
    <property type="term" value="F:signal peptidase activity"/>
    <property type="evidence" value="ECO:0007669"/>
    <property type="project" value="UniProtKB-EC"/>
</dbReference>
<evidence type="ECO:0000256" key="3">
    <source>
        <dbReference type="ARBA" id="ARBA00009370"/>
    </source>
</evidence>
<evidence type="ECO:0000313" key="13">
    <source>
        <dbReference type="EMBL" id="RCU50886.1"/>
    </source>
</evidence>
<feature type="domain" description="Peptidase S26" evidence="12">
    <location>
        <begin position="97"/>
        <end position="314"/>
    </location>
</feature>
<evidence type="ECO:0000256" key="5">
    <source>
        <dbReference type="ARBA" id="ARBA00019232"/>
    </source>
</evidence>
<dbReference type="OrthoDB" id="9815782at2"/>
<dbReference type="InterPro" id="IPR019766">
    <property type="entry name" value="Sign_pep_all-beta_subdom"/>
</dbReference>
<evidence type="ECO:0000256" key="2">
    <source>
        <dbReference type="ARBA" id="ARBA00004651"/>
    </source>
</evidence>
<dbReference type="InterPro" id="IPR019533">
    <property type="entry name" value="Peptidase_S26"/>
</dbReference>
<feature type="transmembrane region" description="Helical" evidence="11">
    <location>
        <begin position="10"/>
        <end position="27"/>
    </location>
</feature>
<dbReference type="InterPro" id="IPR000223">
    <property type="entry name" value="Pept_S26A_signal_pept_1"/>
</dbReference>
<dbReference type="GO" id="GO:0006465">
    <property type="term" value="P:signal peptide processing"/>
    <property type="evidence" value="ECO:0007669"/>
    <property type="project" value="InterPro"/>
</dbReference>
<comment type="similarity">
    <text evidence="3 11">Belongs to the peptidase S26 family.</text>
</comment>
<comment type="subcellular location">
    <subcellularLocation>
        <location evidence="2">Cell membrane</location>
        <topology evidence="2">Multi-pass membrane protein</topology>
    </subcellularLocation>
    <subcellularLocation>
        <location evidence="11">Membrane</location>
        <topology evidence="11">Multi-pass membrane protein</topology>
    </subcellularLocation>
</comment>
<dbReference type="EC" id="3.4.21.89" evidence="4 11"/>
<keyword evidence="8 11" id="KW-0378">Hydrolase</keyword>
<dbReference type="PANTHER" id="PTHR43390">
    <property type="entry name" value="SIGNAL PEPTIDASE I"/>
    <property type="match status" value="1"/>
</dbReference>
<evidence type="ECO:0000256" key="7">
    <source>
        <dbReference type="ARBA" id="ARBA00022692"/>
    </source>
</evidence>
<feature type="transmembrane region" description="Helical" evidence="11">
    <location>
        <begin position="62"/>
        <end position="81"/>
    </location>
</feature>
<evidence type="ECO:0000256" key="11">
    <source>
        <dbReference type="RuleBase" id="RU362042"/>
    </source>
</evidence>
<evidence type="ECO:0000256" key="4">
    <source>
        <dbReference type="ARBA" id="ARBA00013208"/>
    </source>
</evidence>
<dbReference type="GO" id="GO:0004252">
    <property type="term" value="F:serine-type endopeptidase activity"/>
    <property type="evidence" value="ECO:0007669"/>
    <property type="project" value="InterPro"/>
</dbReference>
<dbReference type="InterPro" id="IPR019758">
    <property type="entry name" value="Pept_S26A_signal_pept_1_CS"/>
</dbReference>
<reference evidence="13 14" key="1">
    <citation type="submission" date="2018-07" db="EMBL/GenBank/DDBJ databases">
        <title>Corallincola holothuriorum sp. nov., a new facultative anaerobe isolated from sea cucumber Apostichopus japonicus.</title>
        <authorList>
            <person name="Xia H."/>
        </authorList>
    </citation>
    <scope>NUCLEOTIDE SEQUENCE [LARGE SCALE GENOMIC DNA]</scope>
    <source>
        <strain evidence="13 14">C4</strain>
    </source>
</reference>